<evidence type="ECO:0000313" key="1">
    <source>
        <dbReference type="EMBL" id="KLV17476.1"/>
    </source>
</evidence>
<accession>A0A0J1HUU7</accession>
<evidence type="ECO:0000313" key="2">
    <source>
        <dbReference type="Proteomes" id="UP000035904"/>
    </source>
</evidence>
<dbReference type="RefSeq" id="WP_047956844.1">
    <property type="nucleotide sequence ID" value="NZ_LDPG01000011.1"/>
</dbReference>
<dbReference type="PATRIC" id="fig|1392.242.peg.1165"/>
<dbReference type="AlphaFoldDB" id="A0A0J1HUU7"/>
<sequence length="93" mass="11176">MKSFVSFTYNAPGCFRKEKKHFEDNVLAERFVYSLIAQSVSALSNYEVEKYMQSEEEEFEKTMEYFFDTEEGYYLDLLIETPIQNRELNRLII</sequence>
<protein>
    <submittedName>
        <fullName evidence="1">Uncharacterized protein</fullName>
    </submittedName>
</protein>
<dbReference type="EMBL" id="LDPG01000011">
    <property type="protein sequence ID" value="KLV17476.1"/>
    <property type="molecule type" value="Genomic_DNA"/>
</dbReference>
<proteinExistence type="predicted"/>
<gene>
    <name evidence="1" type="ORF">ABW01_16445</name>
</gene>
<name>A0A0J1HUU7_BACAN</name>
<comment type="caution">
    <text evidence="1">The sequence shown here is derived from an EMBL/GenBank/DDBJ whole genome shotgun (WGS) entry which is preliminary data.</text>
</comment>
<organism evidence="1 2">
    <name type="scientific">Bacillus anthracis</name>
    <name type="common">anthrax bacterium</name>
    <dbReference type="NCBI Taxonomy" id="1392"/>
    <lineage>
        <taxon>Bacteria</taxon>
        <taxon>Bacillati</taxon>
        <taxon>Bacillota</taxon>
        <taxon>Bacilli</taxon>
        <taxon>Bacillales</taxon>
        <taxon>Bacillaceae</taxon>
        <taxon>Bacillus</taxon>
        <taxon>Bacillus cereus group</taxon>
    </lineage>
</organism>
<reference evidence="1 2" key="1">
    <citation type="submission" date="2015-05" db="EMBL/GenBank/DDBJ databases">
        <title>Whole genome sequence and identification of bacterial endophytes from Costus igneus.</title>
        <authorList>
            <person name="Lee Y.P."/>
            <person name="Gan H.M."/>
            <person name="Eng W."/>
            <person name="Wheatley M.S."/>
            <person name="Caraballo A."/>
            <person name="Polter S."/>
            <person name="Savka M.A."/>
            <person name="Hudson A.O."/>
        </authorList>
    </citation>
    <scope>NUCLEOTIDE SEQUENCE [LARGE SCALE GENOMIC DNA]</scope>
    <source>
        <strain evidence="1 2">RIT375</strain>
    </source>
</reference>
<dbReference type="Proteomes" id="UP000035904">
    <property type="component" value="Unassembled WGS sequence"/>
</dbReference>